<dbReference type="EMBL" id="JAGPYM010000017">
    <property type="protein sequence ID" value="KAH6885770.1"/>
    <property type="molecule type" value="Genomic_DNA"/>
</dbReference>
<sequence length="509" mass="59163">MDIFGYLPAELRLDILCQCDSREGLFNLCNASPVMHYQTKEYPLTLIKKLLQVELPGHLLQDALAVLLFPDVTNMHFLARRARVQSHLLRWAKKDFPHPVEETDGPILYALNALVCRMKLFIEDYVSKATSPELRKAYMQLPTWATFTDKIDLNNVSKYSGKAKFHDLTTMEQNRLMKGFLQYELMCKIHTPQPTNFNAFASEDWEWNRLLILECSQLPDDGGDKADHSSPELLQCVHEYMRTLYGALVANSGRAVLNHPLFCYPRMQQHIPIDGSLPFPYHDQFEPELLLDVNPIRFSMFNCLASFGFDLALTLLTSEKTVYECFLDKLWTETFSYPPLRVARSGPANYQRVIMITAQSSAVFRDGMVQFWGMRGMSLLQTSLRRVYRQRAWAFLDSTKFYPRDSRFNPCYVCHRYHYNWDSCHSVAPRDLPTYQAWGDYHFRQGLNAWTGNVLHFWVRDVLPKLRLELVKGCSGVDRIKRGVNDYPSVMDVVTKRFWQLELTGLSQL</sequence>
<accession>A0A9P8W0H2</accession>
<keyword evidence="2" id="KW-1185">Reference proteome</keyword>
<evidence type="ECO:0000313" key="2">
    <source>
        <dbReference type="Proteomes" id="UP000777438"/>
    </source>
</evidence>
<evidence type="ECO:0000313" key="1">
    <source>
        <dbReference type="EMBL" id="KAH6885770.1"/>
    </source>
</evidence>
<protein>
    <submittedName>
        <fullName evidence="1">Uncharacterized protein</fullName>
    </submittedName>
</protein>
<dbReference type="OrthoDB" id="4636359at2759"/>
<proteinExistence type="predicted"/>
<reference evidence="1 2" key="1">
    <citation type="journal article" date="2021" name="Nat. Commun.">
        <title>Genetic determinants of endophytism in the Arabidopsis root mycobiome.</title>
        <authorList>
            <person name="Mesny F."/>
            <person name="Miyauchi S."/>
            <person name="Thiergart T."/>
            <person name="Pickel B."/>
            <person name="Atanasova L."/>
            <person name="Karlsson M."/>
            <person name="Huettel B."/>
            <person name="Barry K.W."/>
            <person name="Haridas S."/>
            <person name="Chen C."/>
            <person name="Bauer D."/>
            <person name="Andreopoulos W."/>
            <person name="Pangilinan J."/>
            <person name="LaButti K."/>
            <person name="Riley R."/>
            <person name="Lipzen A."/>
            <person name="Clum A."/>
            <person name="Drula E."/>
            <person name="Henrissat B."/>
            <person name="Kohler A."/>
            <person name="Grigoriev I.V."/>
            <person name="Martin F.M."/>
            <person name="Hacquard S."/>
        </authorList>
    </citation>
    <scope>NUCLEOTIDE SEQUENCE [LARGE SCALE GENOMIC DNA]</scope>
    <source>
        <strain evidence="1 2">MPI-CAGE-CH-0241</strain>
    </source>
</reference>
<dbReference type="AlphaFoldDB" id="A0A9P8W0H2"/>
<organism evidence="1 2">
    <name type="scientific">Thelonectria olida</name>
    <dbReference type="NCBI Taxonomy" id="1576542"/>
    <lineage>
        <taxon>Eukaryota</taxon>
        <taxon>Fungi</taxon>
        <taxon>Dikarya</taxon>
        <taxon>Ascomycota</taxon>
        <taxon>Pezizomycotina</taxon>
        <taxon>Sordariomycetes</taxon>
        <taxon>Hypocreomycetidae</taxon>
        <taxon>Hypocreales</taxon>
        <taxon>Nectriaceae</taxon>
        <taxon>Thelonectria</taxon>
    </lineage>
</organism>
<comment type="caution">
    <text evidence="1">The sequence shown here is derived from an EMBL/GenBank/DDBJ whole genome shotgun (WGS) entry which is preliminary data.</text>
</comment>
<dbReference type="Proteomes" id="UP000777438">
    <property type="component" value="Unassembled WGS sequence"/>
</dbReference>
<gene>
    <name evidence="1" type="ORF">B0T10DRAFT_563762</name>
</gene>
<name>A0A9P8W0H2_9HYPO</name>